<protein>
    <submittedName>
        <fullName evidence="1">Uncharacterized protein</fullName>
    </submittedName>
</protein>
<dbReference type="EMBL" id="VSRR010015565">
    <property type="protein sequence ID" value="MPC58320.1"/>
    <property type="molecule type" value="Genomic_DNA"/>
</dbReference>
<dbReference type="Proteomes" id="UP000324222">
    <property type="component" value="Unassembled WGS sequence"/>
</dbReference>
<evidence type="ECO:0000313" key="1">
    <source>
        <dbReference type="EMBL" id="MPC58320.1"/>
    </source>
</evidence>
<comment type="caution">
    <text evidence="1">The sequence shown here is derived from an EMBL/GenBank/DDBJ whole genome shotgun (WGS) entry which is preliminary data.</text>
</comment>
<sequence length="89" mass="9828">MLSHVFLQFYENNSLRQGSLKTASPRVVITSGRSPAVCCPCSSASCSQGQKSYECNVREGKNTEENIIKQECMGDKPDTVTHENILKNC</sequence>
<proteinExistence type="predicted"/>
<keyword evidence="2" id="KW-1185">Reference proteome</keyword>
<organism evidence="1 2">
    <name type="scientific">Portunus trituberculatus</name>
    <name type="common">Swimming crab</name>
    <name type="synonym">Neptunus trituberculatus</name>
    <dbReference type="NCBI Taxonomy" id="210409"/>
    <lineage>
        <taxon>Eukaryota</taxon>
        <taxon>Metazoa</taxon>
        <taxon>Ecdysozoa</taxon>
        <taxon>Arthropoda</taxon>
        <taxon>Crustacea</taxon>
        <taxon>Multicrustacea</taxon>
        <taxon>Malacostraca</taxon>
        <taxon>Eumalacostraca</taxon>
        <taxon>Eucarida</taxon>
        <taxon>Decapoda</taxon>
        <taxon>Pleocyemata</taxon>
        <taxon>Brachyura</taxon>
        <taxon>Eubrachyura</taxon>
        <taxon>Portunoidea</taxon>
        <taxon>Portunidae</taxon>
        <taxon>Portuninae</taxon>
        <taxon>Portunus</taxon>
    </lineage>
</organism>
<evidence type="ECO:0000313" key="2">
    <source>
        <dbReference type="Proteomes" id="UP000324222"/>
    </source>
</evidence>
<gene>
    <name evidence="1" type="ORF">E2C01_052318</name>
</gene>
<dbReference type="AlphaFoldDB" id="A0A5B7GDD0"/>
<name>A0A5B7GDD0_PORTR</name>
<accession>A0A5B7GDD0</accession>
<reference evidence="1 2" key="1">
    <citation type="submission" date="2019-05" db="EMBL/GenBank/DDBJ databases">
        <title>Another draft genome of Portunus trituberculatus and its Hox gene families provides insights of decapod evolution.</title>
        <authorList>
            <person name="Jeong J.-H."/>
            <person name="Song I."/>
            <person name="Kim S."/>
            <person name="Choi T."/>
            <person name="Kim D."/>
            <person name="Ryu S."/>
            <person name="Kim W."/>
        </authorList>
    </citation>
    <scope>NUCLEOTIDE SEQUENCE [LARGE SCALE GENOMIC DNA]</scope>
    <source>
        <tissue evidence="1">Muscle</tissue>
    </source>
</reference>